<geneLocation type="plasmid" evidence="1 2">
    <name>pDSM1084</name>
</geneLocation>
<name>A0A4P6X2X2_HYDPS</name>
<dbReference type="Proteomes" id="UP000293912">
    <property type="component" value="Plasmid pDSM1084"/>
</dbReference>
<keyword evidence="2" id="KW-1185">Reference proteome</keyword>
<evidence type="ECO:0000313" key="1">
    <source>
        <dbReference type="EMBL" id="QBM30627.1"/>
    </source>
</evidence>
<organism evidence="1 2">
    <name type="scientific">Hydrogenophaga pseudoflava</name>
    <name type="common">Pseudomonas carboxydoflava</name>
    <dbReference type="NCBI Taxonomy" id="47421"/>
    <lineage>
        <taxon>Bacteria</taxon>
        <taxon>Pseudomonadati</taxon>
        <taxon>Pseudomonadota</taxon>
        <taxon>Betaproteobacteria</taxon>
        <taxon>Burkholderiales</taxon>
        <taxon>Comamonadaceae</taxon>
        <taxon>Hydrogenophaga</taxon>
    </lineage>
</organism>
<accession>A0A4P6X2X2</accession>
<sequence length="82" mass="8798">MTTWIHEHGHLVARNDAGGVLVKLPADRAFSPLADLLNACPDLSRLLLAGYGCGEQKKGPKPQGHTRPSSAMEVTFSAVMMK</sequence>
<keyword evidence="1" id="KW-0614">Plasmid</keyword>
<reference evidence="1 2" key="1">
    <citation type="submission" date="2019-03" db="EMBL/GenBank/DDBJ databases">
        <authorList>
            <person name="Sebastian G."/>
            <person name="Baumann P."/>
            <person name="Ruckert C."/>
            <person name="Kalinowski J."/>
            <person name="Nebel B."/>
            <person name="Takors R."/>
            <person name="Blombach B."/>
        </authorList>
    </citation>
    <scope>NUCLEOTIDE SEQUENCE [LARGE SCALE GENOMIC DNA]</scope>
    <source>
        <strain evidence="1 2">DSM 1084</strain>
        <plasmid evidence="1 2">pDSM1084</plasmid>
    </source>
</reference>
<evidence type="ECO:0000313" key="2">
    <source>
        <dbReference type="Proteomes" id="UP000293912"/>
    </source>
</evidence>
<dbReference type="EMBL" id="CP037868">
    <property type="protein sequence ID" value="QBM30627.1"/>
    <property type="molecule type" value="Genomic_DNA"/>
</dbReference>
<protein>
    <submittedName>
        <fullName evidence="1">Uncharacterized protein</fullName>
    </submittedName>
</protein>
<dbReference type="RefSeq" id="WP_133158231.1">
    <property type="nucleotide sequence ID" value="NZ_CP037868.1"/>
</dbReference>
<gene>
    <name evidence="1" type="ORF">HPF_23265</name>
</gene>
<proteinExistence type="predicted"/>
<dbReference type="GeneID" id="39465729"/>
<dbReference type="KEGG" id="hpse:HPF_23265"/>
<dbReference type="AlphaFoldDB" id="A0A4P6X2X2"/>